<organism evidence="10">
    <name type="scientific">marine sediment metagenome</name>
    <dbReference type="NCBI Taxonomy" id="412755"/>
    <lineage>
        <taxon>unclassified sequences</taxon>
        <taxon>metagenomes</taxon>
        <taxon>ecological metagenomes</taxon>
    </lineage>
</organism>
<dbReference type="PANTHER" id="PTHR13370:SF3">
    <property type="entry name" value="TRNA (GUANINE(10)-N2)-METHYLTRANSFERASE HOMOLOG"/>
    <property type="match status" value="1"/>
</dbReference>
<evidence type="ECO:0000259" key="9">
    <source>
        <dbReference type="Pfam" id="PF01555"/>
    </source>
</evidence>
<dbReference type="InterPro" id="IPR001091">
    <property type="entry name" value="RM_Methyltransferase"/>
</dbReference>
<dbReference type="PRINTS" id="PR00508">
    <property type="entry name" value="S21N4MTFRASE"/>
</dbReference>
<comment type="caution">
    <text evidence="10">The sequence shown here is derived from an EMBL/GenBank/DDBJ whole genome shotgun (WGS) entry which is preliminary data.</text>
</comment>
<feature type="domain" description="DNA methylase N-4/N-6" evidence="9">
    <location>
        <begin position="27"/>
        <end position="255"/>
    </location>
</feature>
<gene>
    <name evidence="10" type="ORF">LCGC14_3098990</name>
</gene>
<evidence type="ECO:0000256" key="5">
    <source>
        <dbReference type="ARBA" id="ARBA00022691"/>
    </source>
</evidence>
<dbReference type="GO" id="GO:0009307">
    <property type="term" value="P:DNA restriction-modification system"/>
    <property type="evidence" value="ECO:0007669"/>
    <property type="project" value="UniProtKB-KW"/>
</dbReference>
<dbReference type="InterPro" id="IPR002941">
    <property type="entry name" value="DNA_methylase_N4/N6"/>
</dbReference>
<evidence type="ECO:0000256" key="4">
    <source>
        <dbReference type="ARBA" id="ARBA00022679"/>
    </source>
</evidence>
<evidence type="ECO:0000256" key="6">
    <source>
        <dbReference type="ARBA" id="ARBA00022747"/>
    </source>
</evidence>
<keyword evidence="4" id="KW-0808">Transferase</keyword>
<keyword evidence="6" id="KW-0680">Restriction system</keyword>
<dbReference type="SUPFAM" id="SSF53335">
    <property type="entry name" value="S-adenosyl-L-methionine-dependent methyltransferases"/>
    <property type="match status" value="1"/>
</dbReference>
<evidence type="ECO:0000256" key="8">
    <source>
        <dbReference type="ARBA" id="ARBA00049120"/>
    </source>
</evidence>
<evidence type="ECO:0000256" key="7">
    <source>
        <dbReference type="ARBA" id="ARBA00023125"/>
    </source>
</evidence>
<dbReference type="PROSITE" id="PS00093">
    <property type="entry name" value="N4_MTASE"/>
    <property type="match status" value="1"/>
</dbReference>
<reference evidence="10" key="1">
    <citation type="journal article" date="2015" name="Nature">
        <title>Complex archaea that bridge the gap between prokaryotes and eukaryotes.</title>
        <authorList>
            <person name="Spang A."/>
            <person name="Saw J.H."/>
            <person name="Jorgensen S.L."/>
            <person name="Zaremba-Niedzwiedzka K."/>
            <person name="Martijn J."/>
            <person name="Lind A.E."/>
            <person name="van Eijk R."/>
            <person name="Schleper C."/>
            <person name="Guy L."/>
            <person name="Ettema T.J."/>
        </authorList>
    </citation>
    <scope>NUCLEOTIDE SEQUENCE</scope>
</reference>
<evidence type="ECO:0000256" key="1">
    <source>
        <dbReference type="ARBA" id="ARBA00010203"/>
    </source>
</evidence>
<dbReference type="InterPro" id="IPR029063">
    <property type="entry name" value="SAM-dependent_MTases_sf"/>
</dbReference>
<dbReference type="GO" id="GO:0032259">
    <property type="term" value="P:methylation"/>
    <property type="evidence" value="ECO:0007669"/>
    <property type="project" value="UniProtKB-KW"/>
</dbReference>
<evidence type="ECO:0000256" key="3">
    <source>
        <dbReference type="ARBA" id="ARBA00022603"/>
    </source>
</evidence>
<accession>A0A0F8YFS5</accession>
<protein>
    <recommendedName>
        <fullName evidence="2">site-specific DNA-methyltransferase (cytosine-N(4)-specific)</fullName>
        <ecNumber evidence="2">2.1.1.113</ecNumber>
    </recommendedName>
</protein>
<dbReference type="AlphaFoldDB" id="A0A0F8YFS5"/>
<dbReference type="GO" id="GO:0003677">
    <property type="term" value="F:DNA binding"/>
    <property type="evidence" value="ECO:0007669"/>
    <property type="project" value="UniProtKB-KW"/>
</dbReference>
<dbReference type="Pfam" id="PF01555">
    <property type="entry name" value="N6_N4_Mtase"/>
    <property type="match status" value="1"/>
</dbReference>
<dbReference type="InterPro" id="IPR017985">
    <property type="entry name" value="MeTrfase_CN4_CS"/>
</dbReference>
<dbReference type="GO" id="GO:0005737">
    <property type="term" value="C:cytoplasm"/>
    <property type="evidence" value="ECO:0007669"/>
    <property type="project" value="TreeGrafter"/>
</dbReference>
<comment type="catalytic activity">
    <reaction evidence="8">
        <text>a 2'-deoxycytidine in DNA + S-adenosyl-L-methionine = an N(4)-methyl-2'-deoxycytidine in DNA + S-adenosyl-L-homocysteine + H(+)</text>
        <dbReference type="Rhea" id="RHEA:16857"/>
        <dbReference type="Rhea" id="RHEA-COMP:11369"/>
        <dbReference type="Rhea" id="RHEA-COMP:13674"/>
        <dbReference type="ChEBI" id="CHEBI:15378"/>
        <dbReference type="ChEBI" id="CHEBI:57856"/>
        <dbReference type="ChEBI" id="CHEBI:59789"/>
        <dbReference type="ChEBI" id="CHEBI:85452"/>
        <dbReference type="ChEBI" id="CHEBI:137933"/>
        <dbReference type="EC" id="2.1.1.113"/>
    </reaction>
</comment>
<dbReference type="GO" id="GO:0015667">
    <property type="term" value="F:site-specific DNA-methyltransferase (cytosine-N4-specific) activity"/>
    <property type="evidence" value="ECO:0007669"/>
    <property type="project" value="UniProtKB-EC"/>
</dbReference>
<evidence type="ECO:0000313" key="10">
    <source>
        <dbReference type="EMBL" id="KKK53019.1"/>
    </source>
</evidence>
<keyword evidence="3" id="KW-0489">Methyltransferase</keyword>
<dbReference type="Gene3D" id="3.40.50.150">
    <property type="entry name" value="Vaccinia Virus protein VP39"/>
    <property type="match status" value="1"/>
</dbReference>
<keyword evidence="5" id="KW-0949">S-adenosyl-L-methionine</keyword>
<keyword evidence="7" id="KW-0238">DNA-binding</keyword>
<proteinExistence type="inferred from homology"/>
<dbReference type="PANTHER" id="PTHR13370">
    <property type="entry name" value="RNA METHYLASE-RELATED"/>
    <property type="match status" value="1"/>
</dbReference>
<sequence>MKTYYQDEWVTIYHGDCREIMPQLPKVDLIVTSPPYDNLREYGRHAFSFDGLPILLYRVLTDGACCVWVVGDQVIDGSETGSSFRQALTFLDCGFRIHDTMIFQKNNTSLPDNIRYGQEFEYMFVFSKGLPKTFNPIQDRKRRWFGSSKYTKKRKVSGEMVLSTRDPNRQSNKRGNIWLYDVGYNKGASDNRAFQHPATFPEKLANDHIMSWSNPGDVILDPFLGSGTTAYCAKKLNRKCIGIEIEEKYCEIAAKRCSQGVMGLRI</sequence>
<evidence type="ECO:0000256" key="2">
    <source>
        <dbReference type="ARBA" id="ARBA00012185"/>
    </source>
</evidence>
<name>A0A0F8YFS5_9ZZZZ</name>
<dbReference type="GO" id="GO:0008170">
    <property type="term" value="F:N-methyltransferase activity"/>
    <property type="evidence" value="ECO:0007669"/>
    <property type="project" value="InterPro"/>
</dbReference>
<dbReference type="EMBL" id="LAZR01066718">
    <property type="protein sequence ID" value="KKK53019.1"/>
    <property type="molecule type" value="Genomic_DNA"/>
</dbReference>
<dbReference type="EC" id="2.1.1.113" evidence="2"/>
<comment type="similarity">
    <text evidence="1">Belongs to the N(4)/N(6)-methyltransferase family. N(4) subfamily.</text>
</comment>